<evidence type="ECO:0000256" key="2">
    <source>
        <dbReference type="SAM" id="Phobius"/>
    </source>
</evidence>
<protein>
    <recommendedName>
        <fullName evidence="5">Integral membrane protein</fullName>
    </recommendedName>
</protein>
<reference evidence="4" key="1">
    <citation type="journal article" date="2019" name="Int. J. Syst. Evol. Microbiol.">
        <title>The Global Catalogue of Microorganisms (GCM) 10K type strain sequencing project: providing services to taxonomists for standard genome sequencing and annotation.</title>
        <authorList>
            <consortium name="The Broad Institute Genomics Platform"/>
            <consortium name="The Broad Institute Genome Sequencing Center for Infectious Disease"/>
            <person name="Wu L."/>
            <person name="Ma J."/>
        </authorList>
    </citation>
    <scope>NUCLEOTIDE SEQUENCE [LARGE SCALE GENOMIC DNA]</scope>
    <source>
        <strain evidence="4">JCM 30846</strain>
    </source>
</reference>
<keyword evidence="4" id="KW-1185">Reference proteome</keyword>
<keyword evidence="2" id="KW-0472">Membrane</keyword>
<keyword evidence="2" id="KW-0812">Transmembrane</keyword>
<sequence>MLRTLPAARGGGGVRPWGGGYPAGVSSSESTTPAPSAPAPAQARPPRLTAAAALTALEALALFAAGVYLLVAGAGGRPDDPGQAEALGVTVLVIGVLPLIAARGLFRLRGWSRGPAMITHIIALPVAYTLMTSGGALVPVGIAVAAVAIAGLVLLVNAATTEALGIRPPGTRGEG</sequence>
<feature type="transmembrane region" description="Helical" evidence="2">
    <location>
        <begin position="114"/>
        <end position="131"/>
    </location>
</feature>
<evidence type="ECO:0008006" key="5">
    <source>
        <dbReference type="Google" id="ProtNLM"/>
    </source>
</evidence>
<accession>A0ABP7FMU4</accession>
<feature type="transmembrane region" description="Helical" evidence="2">
    <location>
        <begin position="137"/>
        <end position="159"/>
    </location>
</feature>
<evidence type="ECO:0000256" key="1">
    <source>
        <dbReference type="SAM" id="MobiDB-lite"/>
    </source>
</evidence>
<evidence type="ECO:0000313" key="4">
    <source>
        <dbReference type="Proteomes" id="UP001499884"/>
    </source>
</evidence>
<feature type="region of interest" description="Disordered" evidence="1">
    <location>
        <begin position="16"/>
        <end position="43"/>
    </location>
</feature>
<feature type="transmembrane region" description="Helical" evidence="2">
    <location>
        <begin position="48"/>
        <end position="71"/>
    </location>
</feature>
<comment type="caution">
    <text evidence="3">The sequence shown here is derived from an EMBL/GenBank/DDBJ whole genome shotgun (WGS) entry which is preliminary data.</text>
</comment>
<gene>
    <name evidence="3" type="ORF">GCM10023082_43300</name>
</gene>
<dbReference type="Proteomes" id="UP001499884">
    <property type="component" value="Unassembled WGS sequence"/>
</dbReference>
<feature type="compositionally biased region" description="Low complexity" evidence="1">
    <location>
        <begin position="23"/>
        <end position="43"/>
    </location>
</feature>
<evidence type="ECO:0000313" key="3">
    <source>
        <dbReference type="EMBL" id="GAA3741712.1"/>
    </source>
</evidence>
<keyword evidence="2" id="KW-1133">Transmembrane helix</keyword>
<dbReference type="EMBL" id="BAABEP010000033">
    <property type="protein sequence ID" value="GAA3741712.1"/>
    <property type="molecule type" value="Genomic_DNA"/>
</dbReference>
<proteinExistence type="predicted"/>
<feature type="transmembrane region" description="Helical" evidence="2">
    <location>
        <begin position="83"/>
        <end position="102"/>
    </location>
</feature>
<organism evidence="3 4">
    <name type="scientific">Streptomyces tremellae</name>
    <dbReference type="NCBI Taxonomy" id="1124239"/>
    <lineage>
        <taxon>Bacteria</taxon>
        <taxon>Bacillati</taxon>
        <taxon>Actinomycetota</taxon>
        <taxon>Actinomycetes</taxon>
        <taxon>Kitasatosporales</taxon>
        <taxon>Streptomycetaceae</taxon>
        <taxon>Streptomyces</taxon>
    </lineage>
</organism>
<name>A0ABP7FMU4_9ACTN</name>